<gene>
    <name evidence="1" type="ORF">SAMN04487954_11515</name>
</gene>
<proteinExistence type="predicted"/>
<dbReference type="Gene3D" id="3.40.50.1000">
    <property type="entry name" value="HAD superfamily/HAD-like"/>
    <property type="match status" value="2"/>
</dbReference>
<dbReference type="EMBL" id="FNES01000015">
    <property type="protein sequence ID" value="SDK34837.1"/>
    <property type="molecule type" value="Genomic_DNA"/>
</dbReference>
<dbReference type="GO" id="GO:0016791">
    <property type="term" value="F:phosphatase activity"/>
    <property type="evidence" value="ECO:0007669"/>
    <property type="project" value="TreeGrafter"/>
</dbReference>
<name>A0A1G9B5J4_9GAMM</name>
<dbReference type="SUPFAM" id="SSF56784">
    <property type="entry name" value="HAD-like"/>
    <property type="match status" value="1"/>
</dbReference>
<sequence>MPQRAPTLAAENRPFRSPDVMAPHWQAILCDLDGCLISGEVALPGVPAFCRSIGERLWIVSNNSTDSPASLGVRLRDLGLPITDERLILAGAEAVRALSQRAPAAPVALFASQTLVAYAERLGLDVSEQEPGTVLLCRDVGFDYAALRRILGLLEAGAELVVANPDVSHPSLAGTPVPETGALLAAIRSIRPRQRFHVIGKPEPHLFAIAMERAGATADRTVMIGDNEATDGAGADALGMAFLRVEPNLGLGHLLGDATC</sequence>
<protein>
    <submittedName>
        <fullName evidence="1">Haloacid Dehalogenase Superfamily Class (Subfamily) IIA</fullName>
    </submittedName>
</protein>
<organism evidence="1 2">
    <name type="scientific">Billgrantia gudaonensis</name>
    <dbReference type="NCBI Taxonomy" id="376427"/>
    <lineage>
        <taxon>Bacteria</taxon>
        <taxon>Pseudomonadati</taxon>
        <taxon>Pseudomonadota</taxon>
        <taxon>Gammaproteobacteria</taxon>
        <taxon>Oceanospirillales</taxon>
        <taxon>Halomonadaceae</taxon>
        <taxon>Billgrantia</taxon>
    </lineage>
</organism>
<dbReference type="Pfam" id="PF13344">
    <property type="entry name" value="Hydrolase_6"/>
    <property type="match status" value="1"/>
</dbReference>
<dbReference type="InterPro" id="IPR036412">
    <property type="entry name" value="HAD-like_sf"/>
</dbReference>
<dbReference type="RefSeq" id="WP_218118621.1">
    <property type="nucleotide sequence ID" value="NZ_FNES01000015.1"/>
</dbReference>
<dbReference type="Pfam" id="PF13242">
    <property type="entry name" value="Hydrolase_like"/>
    <property type="match status" value="1"/>
</dbReference>
<dbReference type="PANTHER" id="PTHR19288">
    <property type="entry name" value="4-NITROPHENYLPHOSPHATASE-RELATED"/>
    <property type="match status" value="1"/>
</dbReference>
<evidence type="ECO:0000313" key="1">
    <source>
        <dbReference type="EMBL" id="SDK34837.1"/>
    </source>
</evidence>
<dbReference type="InterPro" id="IPR006357">
    <property type="entry name" value="HAD-SF_hydro_IIA"/>
</dbReference>
<dbReference type="Proteomes" id="UP000198525">
    <property type="component" value="Unassembled WGS sequence"/>
</dbReference>
<dbReference type="STRING" id="376427.SAMN04487954_11515"/>
<dbReference type="GO" id="GO:0005737">
    <property type="term" value="C:cytoplasm"/>
    <property type="evidence" value="ECO:0007669"/>
    <property type="project" value="TreeGrafter"/>
</dbReference>
<dbReference type="PANTHER" id="PTHR19288:SF46">
    <property type="entry name" value="HALOACID DEHALOGENASE-LIKE HYDROLASE DOMAIN-CONTAINING PROTEIN 2"/>
    <property type="match status" value="1"/>
</dbReference>
<dbReference type="AlphaFoldDB" id="A0A1G9B5J4"/>
<reference evidence="1 2" key="1">
    <citation type="submission" date="2016-10" db="EMBL/GenBank/DDBJ databases">
        <authorList>
            <person name="de Groot N.N."/>
        </authorList>
    </citation>
    <scope>NUCLEOTIDE SEQUENCE [LARGE SCALE GENOMIC DNA]</scope>
    <source>
        <strain evidence="1 2">CGMCC 1.6133</strain>
    </source>
</reference>
<evidence type="ECO:0000313" key="2">
    <source>
        <dbReference type="Proteomes" id="UP000198525"/>
    </source>
</evidence>
<dbReference type="InterPro" id="IPR023214">
    <property type="entry name" value="HAD_sf"/>
</dbReference>
<keyword evidence="2" id="KW-1185">Reference proteome</keyword>
<accession>A0A1G9B5J4</accession>